<accession>A0AAP0EF79</accession>
<dbReference type="FunFam" id="1.20.910.10:FF:000006">
    <property type="entry name" value="Bifunctional TH2 protein, mitochondrial"/>
    <property type="match status" value="1"/>
</dbReference>
<evidence type="ECO:0000259" key="2">
    <source>
        <dbReference type="Pfam" id="PF03070"/>
    </source>
</evidence>
<dbReference type="InterPro" id="IPR016084">
    <property type="entry name" value="Haem_Oase-like_multi-hlx"/>
</dbReference>
<dbReference type="Gene3D" id="3.40.50.1000">
    <property type="entry name" value="HAD superfamily/HAD-like"/>
    <property type="match status" value="1"/>
</dbReference>
<dbReference type="Proteomes" id="UP001420932">
    <property type="component" value="Unassembled WGS sequence"/>
</dbReference>
<protein>
    <recommendedName>
        <fullName evidence="2">Thiaminase-2/PQQC domain-containing protein</fullName>
    </recommendedName>
</protein>
<dbReference type="GO" id="GO:0006772">
    <property type="term" value="P:thiamine metabolic process"/>
    <property type="evidence" value="ECO:0007669"/>
    <property type="project" value="UniProtKB-ARBA"/>
</dbReference>
<evidence type="ECO:0000256" key="1">
    <source>
        <dbReference type="SAM" id="MobiDB-lite"/>
    </source>
</evidence>
<evidence type="ECO:0000313" key="4">
    <source>
        <dbReference type="Proteomes" id="UP001420932"/>
    </source>
</evidence>
<sequence>MPPKLTSLPRLSCCPNTRINRLARRILSQCLKYRRYYLGPNMCHLGHCRDVCIGLAIPPFDSVGLGSSTSNAVFIIINKSNDGFIDLVKKPSFYARSHSSDPRDHRQTFLASSSLSSSPSSPSSASSGAMRVVAAAATEAEDERVARRFWNKCRRESAVAMYTPFVVCLASGTLEMEAFRNYLAQDVHFLTAFAQAYELAEECADDDDAKVVICELRKAVVLELKMHDSFMKEWGFDPEAETTSNSATKKYIDFLLATASGKVEGGKAPVKIATPFEKTKVAAYTLGAMTPCMRLYAFLGKELQALVEPDDISHPFRRWIDNYSSDDFEASQKTEDLLDKLSVSLTGEELGVIEKLYQQAMKLEIEFFSAQPITQKTVVPLSRMHDHAQKLFIFSDFDLTCTVHDSSAILAEVAILIAQKVSHDNDNNLPSKRSSVDLRMIWDSLSKQYAEEYEQCLQSALPSVKEEEFNYNGLCEALVLVSDFEKRANARVVESGVLKGISLEDIKRAGEHLKLQDGCLGFFQNIVNNEKLGANVHLLSYCWCGDLIRSSFSSGGLDTVNVHANELNYEDSISTGTIVNMMESPRDKFQAFEEILKKKNDGSSLSVYIGDSVGDILCLLQADIGIVIGSSLSLRRLASHFGVSFVPLFSGLVKRQKEFAASDGTTWKAPSGVLYTVSTWAEIHAFILGFENH</sequence>
<dbReference type="Pfam" id="PF03070">
    <property type="entry name" value="TENA_THI-4"/>
    <property type="match status" value="1"/>
</dbReference>
<dbReference type="InterPro" id="IPR036412">
    <property type="entry name" value="HAD-like_sf"/>
</dbReference>
<proteinExistence type="predicted"/>
<name>A0AAP0EF79_9MAGN</name>
<organism evidence="3 4">
    <name type="scientific">Stephania yunnanensis</name>
    <dbReference type="NCBI Taxonomy" id="152371"/>
    <lineage>
        <taxon>Eukaryota</taxon>
        <taxon>Viridiplantae</taxon>
        <taxon>Streptophyta</taxon>
        <taxon>Embryophyta</taxon>
        <taxon>Tracheophyta</taxon>
        <taxon>Spermatophyta</taxon>
        <taxon>Magnoliopsida</taxon>
        <taxon>Ranunculales</taxon>
        <taxon>Menispermaceae</taxon>
        <taxon>Menispermoideae</taxon>
        <taxon>Cissampelideae</taxon>
        <taxon>Stephania</taxon>
    </lineage>
</organism>
<dbReference type="Gene3D" id="1.20.910.10">
    <property type="entry name" value="Heme oxygenase-like"/>
    <property type="match status" value="1"/>
</dbReference>
<feature type="compositionally biased region" description="Basic and acidic residues" evidence="1">
    <location>
        <begin position="98"/>
        <end position="107"/>
    </location>
</feature>
<dbReference type="EMBL" id="JBBNAF010000013">
    <property type="protein sequence ID" value="KAK9087714.1"/>
    <property type="molecule type" value="Genomic_DNA"/>
</dbReference>
<dbReference type="GO" id="GO:0005829">
    <property type="term" value="C:cytosol"/>
    <property type="evidence" value="ECO:0007669"/>
    <property type="project" value="TreeGrafter"/>
</dbReference>
<dbReference type="PANTHER" id="PTHR43198:SF2">
    <property type="entry name" value="SI:CH1073-67J19.1-RELATED"/>
    <property type="match status" value="1"/>
</dbReference>
<feature type="domain" description="Thiaminase-2/PQQC" evidence="2">
    <location>
        <begin position="164"/>
        <end position="261"/>
    </location>
</feature>
<dbReference type="CDD" id="cd19368">
    <property type="entry name" value="TenA_C_AtTH2-like"/>
    <property type="match status" value="1"/>
</dbReference>
<dbReference type="PANTHER" id="PTHR43198">
    <property type="entry name" value="BIFUNCTIONAL TH2 PROTEIN"/>
    <property type="match status" value="1"/>
</dbReference>
<dbReference type="SUPFAM" id="SSF56784">
    <property type="entry name" value="HAD-like"/>
    <property type="match status" value="1"/>
</dbReference>
<reference evidence="3 4" key="1">
    <citation type="submission" date="2024-01" db="EMBL/GenBank/DDBJ databases">
        <title>Genome assemblies of Stephania.</title>
        <authorList>
            <person name="Yang L."/>
        </authorList>
    </citation>
    <scope>NUCLEOTIDE SEQUENCE [LARGE SCALE GENOMIC DNA]</scope>
    <source>
        <strain evidence="3">YNDBR</strain>
        <tissue evidence="3">Leaf</tissue>
    </source>
</reference>
<dbReference type="SUPFAM" id="SSF48613">
    <property type="entry name" value="Heme oxygenase-like"/>
    <property type="match status" value="1"/>
</dbReference>
<evidence type="ECO:0000313" key="3">
    <source>
        <dbReference type="EMBL" id="KAK9087714.1"/>
    </source>
</evidence>
<dbReference type="InterPro" id="IPR023214">
    <property type="entry name" value="HAD_sf"/>
</dbReference>
<dbReference type="InterPro" id="IPR050967">
    <property type="entry name" value="Thiamine_Salvage_TenA"/>
</dbReference>
<feature type="region of interest" description="Disordered" evidence="1">
    <location>
        <begin position="96"/>
        <end position="127"/>
    </location>
</feature>
<gene>
    <name evidence="3" type="ORF">Syun_030108</name>
</gene>
<dbReference type="AlphaFoldDB" id="A0AAP0EF79"/>
<dbReference type="InterPro" id="IPR004305">
    <property type="entry name" value="Thiaminase-2/PQQC"/>
</dbReference>
<keyword evidence="4" id="KW-1185">Reference proteome</keyword>
<feature type="compositionally biased region" description="Low complexity" evidence="1">
    <location>
        <begin position="110"/>
        <end position="127"/>
    </location>
</feature>
<comment type="caution">
    <text evidence="3">The sequence shown here is derived from an EMBL/GenBank/DDBJ whole genome shotgun (WGS) entry which is preliminary data.</text>
</comment>